<protein>
    <recommendedName>
        <fullName evidence="1">TPM domain-containing protein</fullName>
    </recommendedName>
</protein>
<reference evidence="2" key="2">
    <citation type="submission" date="2020-09" db="EMBL/GenBank/DDBJ databases">
        <authorList>
            <person name="Sun Q."/>
            <person name="Kim S."/>
        </authorList>
    </citation>
    <scope>NUCLEOTIDE SEQUENCE</scope>
    <source>
        <strain evidence="2">KCTC 12988</strain>
    </source>
</reference>
<dbReference type="InterPro" id="IPR007621">
    <property type="entry name" value="TPM_dom"/>
</dbReference>
<dbReference type="Gene3D" id="3.10.310.50">
    <property type="match status" value="1"/>
</dbReference>
<sequence length="198" mass="21490">MLSCPYCQKPVTEDALSCQSCSLTIEGAASLLGPVPLLNRGLTDTTETLSGRERRALEGAMTRFEKIHPASRLNIVVRSFEPEYNLATHLFWLFNTAGLSPSESQQEKNQDILIGVDPHQQRVALMVGYGLEPFLKKEEIVELLETARPLLGQGKLAEALQVVIRGLHPLLQQASIQAHKALGLSGMASVAASPGTSF</sequence>
<keyword evidence="3" id="KW-1185">Reference proteome</keyword>
<reference evidence="2" key="1">
    <citation type="journal article" date="2014" name="Int. J. Syst. Evol. Microbiol.">
        <title>Complete genome sequence of Corynebacterium casei LMG S-19264T (=DSM 44701T), isolated from a smear-ripened cheese.</title>
        <authorList>
            <consortium name="US DOE Joint Genome Institute (JGI-PGF)"/>
            <person name="Walter F."/>
            <person name="Albersmeier A."/>
            <person name="Kalinowski J."/>
            <person name="Ruckert C."/>
        </authorList>
    </citation>
    <scope>NUCLEOTIDE SEQUENCE</scope>
    <source>
        <strain evidence="2">KCTC 12988</strain>
    </source>
</reference>
<evidence type="ECO:0000313" key="2">
    <source>
        <dbReference type="EMBL" id="GHC47888.1"/>
    </source>
</evidence>
<evidence type="ECO:0000313" key="3">
    <source>
        <dbReference type="Proteomes" id="UP000644507"/>
    </source>
</evidence>
<name>A0A918THC5_9BACT</name>
<dbReference type="Pfam" id="PF04536">
    <property type="entry name" value="TPM_phosphatase"/>
    <property type="match status" value="1"/>
</dbReference>
<evidence type="ECO:0000259" key="1">
    <source>
        <dbReference type="Pfam" id="PF04536"/>
    </source>
</evidence>
<dbReference type="Proteomes" id="UP000644507">
    <property type="component" value="Unassembled WGS sequence"/>
</dbReference>
<proteinExistence type="predicted"/>
<accession>A0A918THC5</accession>
<dbReference type="AlphaFoldDB" id="A0A918THC5"/>
<gene>
    <name evidence="2" type="ORF">GCM10007100_12130</name>
</gene>
<organism evidence="2 3">
    <name type="scientific">Roseibacillus persicicus</name>
    <dbReference type="NCBI Taxonomy" id="454148"/>
    <lineage>
        <taxon>Bacteria</taxon>
        <taxon>Pseudomonadati</taxon>
        <taxon>Verrucomicrobiota</taxon>
        <taxon>Verrucomicrobiia</taxon>
        <taxon>Verrucomicrobiales</taxon>
        <taxon>Verrucomicrobiaceae</taxon>
        <taxon>Roseibacillus</taxon>
    </lineage>
</organism>
<feature type="domain" description="TPM" evidence="1">
    <location>
        <begin position="43"/>
        <end position="166"/>
    </location>
</feature>
<dbReference type="EMBL" id="BMXI01000004">
    <property type="protein sequence ID" value="GHC47888.1"/>
    <property type="molecule type" value="Genomic_DNA"/>
</dbReference>
<dbReference type="RefSeq" id="WP_377047544.1">
    <property type="nucleotide sequence ID" value="NZ_JBHLZH010000011.1"/>
</dbReference>
<comment type="caution">
    <text evidence="2">The sequence shown here is derived from an EMBL/GenBank/DDBJ whole genome shotgun (WGS) entry which is preliminary data.</text>
</comment>